<proteinExistence type="predicted"/>
<evidence type="ECO:0000313" key="3">
    <source>
        <dbReference type="Proteomes" id="UP000011717"/>
    </source>
</evidence>
<dbReference type="Pfam" id="PF13467">
    <property type="entry name" value="RHH_4"/>
    <property type="match status" value="1"/>
</dbReference>
<reference evidence="2 3" key="1">
    <citation type="journal article" date="2013" name="Genome Announc.">
        <title>Draft Genome Sequence of Strain JLT2015T, Belonging to the Family Sphingomonadaceae of the Alphaproteobacteria.</title>
        <authorList>
            <person name="Tang K."/>
            <person name="Liu K."/>
            <person name="Li S."/>
            <person name="Jiao N."/>
        </authorList>
    </citation>
    <scope>NUCLEOTIDE SEQUENCE [LARGE SCALE GENOMIC DNA]</scope>
    <source>
        <strain evidence="2 3">JLT2015</strain>
    </source>
</reference>
<evidence type="ECO:0000259" key="1">
    <source>
        <dbReference type="Pfam" id="PF13467"/>
    </source>
</evidence>
<keyword evidence="3" id="KW-1185">Reference proteome</keyword>
<dbReference type="PATRIC" id="fig|1234595.3.peg.1569"/>
<name>M2SC74_9SPHN</name>
<sequence length="70" mass="7752">MGGGAEKRSLTIQGHRTSISLEPVFWQALQDAAAEEERPLADLVAQIDEARTTNLSSAIRVWLFERERAG</sequence>
<comment type="caution">
    <text evidence="2">The sequence shown here is derived from an EMBL/GenBank/DDBJ whole genome shotgun (WGS) entry which is preliminary data.</text>
</comment>
<dbReference type="Proteomes" id="UP000011717">
    <property type="component" value="Unassembled WGS sequence"/>
</dbReference>
<dbReference type="InterPro" id="IPR038268">
    <property type="entry name" value="RHH_sf"/>
</dbReference>
<organism evidence="2 3">
    <name type="scientific">Pacificimonas flava</name>
    <dbReference type="NCBI Taxonomy" id="1234595"/>
    <lineage>
        <taxon>Bacteria</taxon>
        <taxon>Pseudomonadati</taxon>
        <taxon>Pseudomonadota</taxon>
        <taxon>Alphaproteobacteria</taxon>
        <taxon>Sphingomonadales</taxon>
        <taxon>Sphingosinicellaceae</taxon>
        <taxon>Pacificimonas</taxon>
    </lineage>
</organism>
<protein>
    <recommendedName>
        <fullName evidence="1">Ribbon-helix-helix domain-containing protein</fullName>
    </recommendedName>
</protein>
<gene>
    <name evidence="2" type="ORF">C725_1568</name>
</gene>
<feature type="domain" description="Ribbon-helix-helix" evidence="1">
    <location>
        <begin position="6"/>
        <end position="65"/>
    </location>
</feature>
<evidence type="ECO:0000313" key="2">
    <source>
        <dbReference type="EMBL" id="EMD82970.1"/>
    </source>
</evidence>
<accession>M2SC74</accession>
<dbReference type="AlphaFoldDB" id="M2SC74"/>
<dbReference type="EMBL" id="AMRV01000004">
    <property type="protein sequence ID" value="EMD82970.1"/>
    <property type="molecule type" value="Genomic_DNA"/>
</dbReference>
<dbReference type="Gene3D" id="1.10.3990.20">
    <property type="entry name" value="protein bp1543"/>
    <property type="match status" value="1"/>
</dbReference>
<dbReference type="InterPro" id="IPR027373">
    <property type="entry name" value="RHH_dom"/>
</dbReference>